<feature type="binding site" evidence="1">
    <location>
        <position position="202"/>
    </location>
    <ligand>
        <name>Mg(2+)</name>
        <dbReference type="ChEBI" id="CHEBI:18420"/>
        <label>1</label>
        <note>catalytic</note>
    </ligand>
</feature>
<dbReference type="SUPFAM" id="SSF56655">
    <property type="entry name" value="Carbohydrate phosphatase"/>
    <property type="match status" value="1"/>
</dbReference>
<evidence type="ECO:0000313" key="2">
    <source>
        <dbReference type="EMBL" id="AVP87090.1"/>
    </source>
</evidence>
<protein>
    <recommendedName>
        <fullName evidence="4">Inositol monophosphatase</fullName>
    </recommendedName>
</protein>
<feature type="binding site" evidence="1">
    <location>
        <position position="77"/>
    </location>
    <ligand>
        <name>Mg(2+)</name>
        <dbReference type="ChEBI" id="CHEBI:18420"/>
        <label>1</label>
        <note>catalytic</note>
    </ligand>
</feature>
<dbReference type="Gene3D" id="3.30.540.10">
    <property type="entry name" value="Fructose-1,6-Bisphosphatase, subunit A, domain 1"/>
    <property type="match status" value="1"/>
</dbReference>
<proteinExistence type="predicted"/>
<evidence type="ECO:0000313" key="3">
    <source>
        <dbReference type="Proteomes" id="UP000241762"/>
    </source>
</evidence>
<dbReference type="KEGG" id="ptc:phytr_1300"/>
<dbReference type="InterPro" id="IPR000760">
    <property type="entry name" value="Inositol_monophosphatase-like"/>
</dbReference>
<evidence type="ECO:0008006" key="4">
    <source>
        <dbReference type="Google" id="ProtNLM"/>
    </source>
</evidence>
<gene>
    <name evidence="2" type="ORF">phytr_1300</name>
</gene>
<keyword evidence="3" id="KW-1185">Reference proteome</keyword>
<accession>A0A2P1P740</accession>
<dbReference type="GO" id="GO:0046872">
    <property type="term" value="F:metal ion binding"/>
    <property type="evidence" value="ECO:0007669"/>
    <property type="project" value="UniProtKB-KW"/>
</dbReference>
<keyword evidence="1" id="KW-0479">Metal-binding</keyword>
<keyword evidence="1" id="KW-0460">Magnesium</keyword>
<feature type="binding site" evidence="1">
    <location>
        <position position="79"/>
    </location>
    <ligand>
        <name>Mg(2+)</name>
        <dbReference type="ChEBI" id="CHEBI:18420"/>
        <label>1</label>
        <note>catalytic</note>
    </ligand>
</feature>
<dbReference type="Proteomes" id="UP000241762">
    <property type="component" value="Chromosome"/>
</dbReference>
<sequence length="227" mass="25255">MNFLIQIIKKTTTPLLRDYKEISFLKNSLASSQKFVLNAQKRNQEILISNFTEYFPDYTVIHNPSDIPPNVPYILLDPLEGINNMQNGLPFFGITAIIHTPNKPTIGLISLPCLDYFISAQAGEPPLIENIKEGLKNKSKLSTASNLVLVNNVSNNLLTEFPNTSNIRALGSITYALLLMLQGKAGALVIDHANLMGIKICDLFVLNSGGFKTKTQDFYIYSNKKFS</sequence>
<organism evidence="2 3">
    <name type="scientific">Candidatus Phycorickettsia trachydisci</name>
    <dbReference type="NCBI Taxonomy" id="2115978"/>
    <lineage>
        <taxon>Bacteria</taxon>
        <taxon>Pseudomonadati</taxon>
        <taxon>Pseudomonadota</taxon>
        <taxon>Alphaproteobacteria</taxon>
        <taxon>Rickettsiales</taxon>
        <taxon>Rickettsiaceae</taxon>
        <taxon>Candidatus Phycorickettsia</taxon>
    </lineage>
</organism>
<dbReference type="Pfam" id="PF00459">
    <property type="entry name" value="Inositol_P"/>
    <property type="match status" value="1"/>
</dbReference>
<evidence type="ECO:0000256" key="1">
    <source>
        <dbReference type="PIRSR" id="PIRSR600760-2"/>
    </source>
</evidence>
<dbReference type="AlphaFoldDB" id="A0A2P1P740"/>
<comment type="cofactor">
    <cofactor evidence="1">
        <name>Mg(2+)</name>
        <dbReference type="ChEBI" id="CHEBI:18420"/>
    </cofactor>
</comment>
<dbReference type="RefSeq" id="WP_106873965.1">
    <property type="nucleotide sequence ID" value="NZ_CP027845.1"/>
</dbReference>
<dbReference type="OrthoDB" id="9785695at2"/>
<name>A0A2P1P740_9RICK</name>
<dbReference type="EMBL" id="CP027845">
    <property type="protein sequence ID" value="AVP87090.1"/>
    <property type="molecule type" value="Genomic_DNA"/>
</dbReference>
<reference evidence="2 3" key="1">
    <citation type="submission" date="2018-03" db="EMBL/GenBank/DDBJ databases">
        <title>A gene transfer event suggests a long-term partnership between eustigmatophyte algae and a novel lineage of endosymbiotic bacteria.</title>
        <authorList>
            <person name="Yurchenko T."/>
            <person name="Sevcikova T."/>
            <person name="Pribyl P."/>
            <person name="El Karkouri K."/>
            <person name="Klimes V."/>
            <person name="Amaral R."/>
            <person name="Zbrankova V."/>
            <person name="Kim E."/>
            <person name="Raoult D."/>
            <person name="Santos L.M.A."/>
            <person name="Elias M."/>
        </authorList>
    </citation>
    <scope>NUCLEOTIDE SEQUENCE [LARGE SCALE GENOMIC DNA]</scope>
    <source>
        <strain evidence="2">CCALA 838</strain>
    </source>
</reference>